<evidence type="ECO:0000256" key="4">
    <source>
        <dbReference type="ARBA" id="ARBA00022898"/>
    </source>
</evidence>
<dbReference type="PRINTS" id="PR00992">
    <property type="entry name" value="ALARACEMASE"/>
</dbReference>
<dbReference type="PANTHER" id="PTHR30511">
    <property type="entry name" value="ALANINE RACEMASE"/>
    <property type="match status" value="1"/>
</dbReference>
<name>A0ABT0GY16_9HYPH</name>
<dbReference type="EMBL" id="JALNMJ010000014">
    <property type="protein sequence ID" value="MCK7614216.1"/>
    <property type="molecule type" value="Genomic_DNA"/>
</dbReference>
<comment type="function">
    <text evidence="6">Catalyzes the interconversion of L-alanine and D-alanine. May also act on other amino acids.</text>
</comment>
<dbReference type="InterPro" id="IPR009006">
    <property type="entry name" value="Ala_racemase/Decarboxylase_C"/>
</dbReference>
<feature type="modified residue" description="N6-(pyridoxal phosphate)lysine" evidence="6">
    <location>
        <position position="47"/>
    </location>
</feature>
<dbReference type="PANTHER" id="PTHR30511:SF0">
    <property type="entry name" value="ALANINE RACEMASE, CATABOLIC-RELATED"/>
    <property type="match status" value="1"/>
</dbReference>
<dbReference type="Pfam" id="PF00842">
    <property type="entry name" value="Ala_racemase_C"/>
    <property type="match status" value="1"/>
</dbReference>
<dbReference type="Gene3D" id="3.20.20.10">
    <property type="entry name" value="Alanine racemase"/>
    <property type="match status" value="1"/>
</dbReference>
<evidence type="ECO:0000313" key="9">
    <source>
        <dbReference type="Proteomes" id="UP001431221"/>
    </source>
</evidence>
<evidence type="ECO:0000256" key="1">
    <source>
        <dbReference type="ARBA" id="ARBA00000316"/>
    </source>
</evidence>
<proteinExistence type="inferred from homology"/>
<feature type="active site" description="Proton acceptor; specific for L-alanine" evidence="6">
    <location>
        <position position="267"/>
    </location>
</feature>
<evidence type="ECO:0000313" key="8">
    <source>
        <dbReference type="EMBL" id="MCK7614216.1"/>
    </source>
</evidence>
<dbReference type="Gene3D" id="2.40.37.10">
    <property type="entry name" value="Lyase, Ornithine Decarboxylase, Chain A, domain 1"/>
    <property type="match status" value="1"/>
</dbReference>
<evidence type="ECO:0000259" key="7">
    <source>
        <dbReference type="SMART" id="SM01005"/>
    </source>
</evidence>
<evidence type="ECO:0000256" key="2">
    <source>
        <dbReference type="ARBA" id="ARBA00001933"/>
    </source>
</evidence>
<dbReference type="Proteomes" id="UP001431221">
    <property type="component" value="Unassembled WGS sequence"/>
</dbReference>
<dbReference type="SMART" id="SM01005">
    <property type="entry name" value="Ala_racemase_C"/>
    <property type="match status" value="1"/>
</dbReference>
<feature type="binding site" evidence="6">
    <location>
        <position position="145"/>
    </location>
    <ligand>
        <name>substrate</name>
    </ligand>
</feature>
<comment type="similarity">
    <text evidence="6">Belongs to the alanine racemase family.</text>
</comment>
<protein>
    <recommendedName>
        <fullName evidence="3 6">Alanine racemase</fullName>
        <ecNumber evidence="3 6">5.1.1.1</ecNumber>
    </recommendedName>
</protein>
<dbReference type="SUPFAM" id="SSF50621">
    <property type="entry name" value="Alanine racemase C-terminal domain-like"/>
    <property type="match status" value="1"/>
</dbReference>
<accession>A0ABT0GY16</accession>
<dbReference type="HAMAP" id="MF_01201">
    <property type="entry name" value="Ala_racemase"/>
    <property type="match status" value="1"/>
</dbReference>
<dbReference type="NCBIfam" id="TIGR00492">
    <property type="entry name" value="alr"/>
    <property type="match status" value="1"/>
</dbReference>
<comment type="cofactor">
    <cofactor evidence="2 6">
        <name>pyridoxal 5'-phosphate</name>
        <dbReference type="ChEBI" id="CHEBI:597326"/>
    </cofactor>
</comment>
<comment type="caution">
    <text evidence="8">The sequence shown here is derived from an EMBL/GenBank/DDBJ whole genome shotgun (WGS) entry which is preliminary data.</text>
</comment>
<comment type="pathway">
    <text evidence="6">Amino-acid biosynthesis; D-alanine biosynthesis; D-alanine from L-alanine: step 1/1.</text>
</comment>
<evidence type="ECO:0000256" key="5">
    <source>
        <dbReference type="ARBA" id="ARBA00023235"/>
    </source>
</evidence>
<dbReference type="EC" id="5.1.1.1" evidence="3 6"/>
<feature type="binding site" evidence="6">
    <location>
        <position position="320"/>
    </location>
    <ligand>
        <name>substrate</name>
    </ligand>
</feature>
<evidence type="ECO:0000256" key="6">
    <source>
        <dbReference type="HAMAP-Rule" id="MF_01201"/>
    </source>
</evidence>
<dbReference type="GO" id="GO:0008784">
    <property type="term" value="F:alanine racemase activity"/>
    <property type="evidence" value="ECO:0007669"/>
    <property type="project" value="UniProtKB-EC"/>
</dbReference>
<dbReference type="Pfam" id="PF01168">
    <property type="entry name" value="Ala_racemase_N"/>
    <property type="match status" value="1"/>
</dbReference>
<organism evidence="8 9">
    <name type="scientific">Roseibium sediminicola</name>
    <dbReference type="NCBI Taxonomy" id="2933272"/>
    <lineage>
        <taxon>Bacteria</taxon>
        <taxon>Pseudomonadati</taxon>
        <taxon>Pseudomonadota</taxon>
        <taxon>Alphaproteobacteria</taxon>
        <taxon>Hyphomicrobiales</taxon>
        <taxon>Stappiaceae</taxon>
        <taxon>Roseibium</taxon>
    </lineage>
</organism>
<dbReference type="CDD" id="cd00430">
    <property type="entry name" value="PLPDE_III_AR"/>
    <property type="match status" value="1"/>
</dbReference>
<keyword evidence="5 6" id="KW-0413">Isomerase</keyword>
<dbReference type="SUPFAM" id="SSF51419">
    <property type="entry name" value="PLP-binding barrel"/>
    <property type="match status" value="1"/>
</dbReference>
<dbReference type="InterPro" id="IPR001608">
    <property type="entry name" value="Ala_racemase_N"/>
</dbReference>
<feature type="domain" description="Alanine racemase C-terminal" evidence="7">
    <location>
        <begin position="246"/>
        <end position="377"/>
    </location>
</feature>
<dbReference type="RefSeq" id="WP_248156666.1">
    <property type="nucleotide sequence ID" value="NZ_JALNMJ010000014.1"/>
</dbReference>
<feature type="active site" description="Proton acceptor; specific for D-alanine" evidence="6">
    <location>
        <position position="47"/>
    </location>
</feature>
<dbReference type="InterPro" id="IPR011079">
    <property type="entry name" value="Ala_racemase_C"/>
</dbReference>
<gene>
    <name evidence="8" type="primary">alr</name>
    <name evidence="8" type="ORF">M0H32_18760</name>
</gene>
<keyword evidence="9" id="KW-1185">Reference proteome</keyword>
<comment type="catalytic activity">
    <reaction evidence="1 6">
        <text>L-alanine = D-alanine</text>
        <dbReference type="Rhea" id="RHEA:20249"/>
        <dbReference type="ChEBI" id="CHEBI:57416"/>
        <dbReference type="ChEBI" id="CHEBI:57972"/>
        <dbReference type="EC" id="5.1.1.1"/>
    </reaction>
</comment>
<sequence length="380" mass="40972">MLTTQALHHPSNLYGGRLTIDPEAIATNWRLLESRTGPATECAAAIKADGYGTGQDKAAPALFETGCRTFFVAVPTEAVALRQIVPEAVIYVLDGLFPDTSEHFLNHDIRPVLGSLAELEEWAGLCKAAGKSLDAAVHVDTGIHRLGLSPEEFRTAMTDKGLLGPFRPSLIMSHLACGSTPDHPMNRRQLDFFTEITGPFAGIPRSLANSAGVLMGEDYHFDMVRPGIALYGGQAIESKPNPMTPVAKVEARIMIVRDVPEGDTIGYGATQTARRPLKNAVVAAGYADGMLRRASSTDERPGGFGMIGGYKAPILGRISMDMITLDVTDVPEHLLRRGAYVEMLGPQVAAADLAAYAETIDYEYLTSLGRRFERVYGPLT</sequence>
<reference evidence="8" key="1">
    <citation type="submission" date="2022-04" db="EMBL/GenBank/DDBJ databases">
        <title>Roseibium sp. CAU 1639 isolated from mud.</title>
        <authorList>
            <person name="Kim W."/>
        </authorList>
    </citation>
    <scope>NUCLEOTIDE SEQUENCE</scope>
    <source>
        <strain evidence="8">CAU 1639</strain>
    </source>
</reference>
<keyword evidence="4 6" id="KW-0663">Pyridoxal phosphate</keyword>
<evidence type="ECO:0000256" key="3">
    <source>
        <dbReference type="ARBA" id="ARBA00013089"/>
    </source>
</evidence>
<dbReference type="InterPro" id="IPR000821">
    <property type="entry name" value="Ala_racemase"/>
</dbReference>
<dbReference type="InterPro" id="IPR029066">
    <property type="entry name" value="PLP-binding_barrel"/>
</dbReference>